<keyword evidence="1" id="KW-0732">Signal</keyword>
<keyword evidence="3" id="KW-1185">Reference proteome</keyword>
<dbReference type="AlphaFoldDB" id="A0A916NSU6"/>
<reference evidence="2" key="1">
    <citation type="submission" date="2021-04" db="EMBL/GenBank/DDBJ databases">
        <authorList>
            <person name="Rodrigo-Torres L."/>
            <person name="Arahal R. D."/>
            <person name="Lucena T."/>
        </authorList>
    </citation>
    <scope>NUCLEOTIDE SEQUENCE</scope>
    <source>
        <strain evidence="2">AS29M-1</strain>
    </source>
</reference>
<evidence type="ECO:0000313" key="3">
    <source>
        <dbReference type="Proteomes" id="UP000683507"/>
    </source>
</evidence>
<evidence type="ECO:0008006" key="4">
    <source>
        <dbReference type="Google" id="ProtNLM"/>
    </source>
</evidence>
<dbReference type="KEGG" id="ptan:CRYO30217_02481"/>
<sequence length="248" mass="28106">MKSLLLIVICILLFSSSGVAQLPAKEKNQVGYKNEVYGGFDLHTAGLGGTLTYAKFITYKQRRLFTLDVVNMKHPKEVKIRSYVDQNSKDFVFGKLNGVLITRLGYGKKFLKYEKLREKGVNISWHVTGGLSLAFLKPVYLDVVNILPDGTLSSPKQEAYNPEKHHLSNIYGKSRGILGLAETKVKPGGFVKFGIEFEYNDNREYVKAIETGFALDVYPQRLPIMAFTENKFLYPTLYINVLIGQRFF</sequence>
<name>A0A916NSU6_9FLAO</name>
<dbReference type="Proteomes" id="UP000683507">
    <property type="component" value="Chromosome"/>
</dbReference>
<feature type="chain" id="PRO_5037691025" description="Outer membrane protein beta-barrel domain-containing protein" evidence="1">
    <location>
        <begin position="21"/>
        <end position="248"/>
    </location>
</feature>
<gene>
    <name evidence="2" type="ORF">CRYO30217_02481</name>
</gene>
<evidence type="ECO:0000313" key="2">
    <source>
        <dbReference type="EMBL" id="CAG5084502.1"/>
    </source>
</evidence>
<feature type="signal peptide" evidence="1">
    <location>
        <begin position="1"/>
        <end position="20"/>
    </location>
</feature>
<proteinExistence type="predicted"/>
<accession>A0A916NSU6</accession>
<dbReference type="EMBL" id="OU015584">
    <property type="protein sequence ID" value="CAG5084502.1"/>
    <property type="molecule type" value="Genomic_DNA"/>
</dbReference>
<protein>
    <recommendedName>
        <fullName evidence="4">Outer membrane protein beta-barrel domain-containing protein</fullName>
    </recommendedName>
</protein>
<organism evidence="2 3">
    <name type="scientific">Parvicella tangerina</name>
    <dbReference type="NCBI Taxonomy" id="2829795"/>
    <lineage>
        <taxon>Bacteria</taxon>
        <taxon>Pseudomonadati</taxon>
        <taxon>Bacteroidota</taxon>
        <taxon>Flavobacteriia</taxon>
        <taxon>Flavobacteriales</taxon>
        <taxon>Parvicellaceae</taxon>
        <taxon>Parvicella</taxon>
    </lineage>
</organism>
<evidence type="ECO:0000256" key="1">
    <source>
        <dbReference type="SAM" id="SignalP"/>
    </source>
</evidence>
<dbReference type="RefSeq" id="WP_258542710.1">
    <property type="nucleotide sequence ID" value="NZ_OU015584.1"/>
</dbReference>